<proteinExistence type="predicted"/>
<dbReference type="EMBL" id="CP133621">
    <property type="protein sequence ID" value="WMV51187.1"/>
    <property type="molecule type" value="Genomic_DNA"/>
</dbReference>
<reference evidence="2" key="1">
    <citation type="submission" date="2023-08" db="EMBL/GenBank/DDBJ databases">
        <title>A de novo genome assembly of Solanum verrucosum Schlechtendal, a Mexican diploid species geographically isolated from the other diploid A-genome species in potato relatives.</title>
        <authorList>
            <person name="Hosaka K."/>
        </authorList>
    </citation>
    <scope>NUCLEOTIDE SEQUENCE</scope>
    <source>
        <tissue evidence="2">Young leaves</tissue>
    </source>
</reference>
<organism evidence="2 3">
    <name type="scientific">Solanum verrucosum</name>
    <dbReference type="NCBI Taxonomy" id="315347"/>
    <lineage>
        <taxon>Eukaryota</taxon>
        <taxon>Viridiplantae</taxon>
        <taxon>Streptophyta</taxon>
        <taxon>Embryophyta</taxon>
        <taxon>Tracheophyta</taxon>
        <taxon>Spermatophyta</taxon>
        <taxon>Magnoliopsida</taxon>
        <taxon>eudicotyledons</taxon>
        <taxon>Gunneridae</taxon>
        <taxon>Pentapetalae</taxon>
        <taxon>asterids</taxon>
        <taxon>lamiids</taxon>
        <taxon>Solanales</taxon>
        <taxon>Solanaceae</taxon>
        <taxon>Solanoideae</taxon>
        <taxon>Solaneae</taxon>
        <taxon>Solanum</taxon>
    </lineage>
</organism>
<dbReference type="PANTHER" id="PTHR34072:SF55">
    <property type="entry name" value="DNA_RNA POLYMERASES SUPERFAMILY PROTEIN"/>
    <property type="match status" value="1"/>
</dbReference>
<dbReference type="SUPFAM" id="SSF56672">
    <property type="entry name" value="DNA/RNA polymerases"/>
    <property type="match status" value="1"/>
</dbReference>
<dbReference type="PANTHER" id="PTHR34072">
    <property type="entry name" value="ENZYMATIC POLYPROTEIN-RELATED"/>
    <property type="match status" value="1"/>
</dbReference>
<dbReference type="Pfam" id="PF17919">
    <property type="entry name" value="RT_RNaseH_2"/>
    <property type="match status" value="1"/>
</dbReference>
<dbReference type="InterPro" id="IPR043502">
    <property type="entry name" value="DNA/RNA_pol_sf"/>
</dbReference>
<accession>A0AAF0URH2</accession>
<evidence type="ECO:0000313" key="3">
    <source>
        <dbReference type="Proteomes" id="UP001234989"/>
    </source>
</evidence>
<protein>
    <recommendedName>
        <fullName evidence="1">Reverse transcriptase/retrotransposon-derived protein RNase H-like domain-containing protein</fullName>
    </recommendedName>
</protein>
<feature type="domain" description="Reverse transcriptase/retrotransposon-derived protein RNase H-like" evidence="1">
    <location>
        <begin position="2"/>
        <end position="56"/>
    </location>
</feature>
<dbReference type="AlphaFoldDB" id="A0AAF0URH2"/>
<evidence type="ECO:0000259" key="1">
    <source>
        <dbReference type="Pfam" id="PF17919"/>
    </source>
</evidence>
<dbReference type="InterPro" id="IPR041577">
    <property type="entry name" value="RT_RNaseH_2"/>
</dbReference>
<dbReference type="Proteomes" id="UP001234989">
    <property type="component" value="Chromosome 10"/>
</dbReference>
<gene>
    <name evidence="2" type="ORF">MTR67_044572</name>
</gene>
<evidence type="ECO:0000313" key="2">
    <source>
        <dbReference type="EMBL" id="WMV51187.1"/>
    </source>
</evidence>
<keyword evidence="3" id="KW-1185">Reference proteome</keyword>
<name>A0AAF0URH2_SOLVR</name>
<dbReference type="Gene3D" id="3.10.20.370">
    <property type="match status" value="1"/>
</dbReference>
<sequence>MINTLVLALPDYTKEFVAKTDASQHGIGSVLMQKDRPISYFSKVLAPRHRGRSIYEE</sequence>